<protein>
    <submittedName>
        <fullName evidence="1">HAD domain protein</fullName>
    </submittedName>
</protein>
<sequence>MERKQQTVIFLDIDGVLQHDAYRRYCLRKDWNYNWRVDPTCLLLLKEIQEQHPEVEVVISSSWRINKIKSDFELLFKQSGYEIKIHDNWKTVNHVHPTYNDYYKYCKYTETFTDKLYRPKDGDNSFYLKEFEKLETDSKLHYRGWQILKWLVDQPDDVDTRFFILDDSNDTLMLEPELIHIKHGEVENGFTPKHQKKILDLLKDDFEEGMYRFVGSRYYFLKDRYLHPEKY</sequence>
<dbReference type="EMBL" id="BK016133">
    <property type="protein sequence ID" value="DAF97567.1"/>
    <property type="molecule type" value="Genomic_DNA"/>
</dbReference>
<reference evidence="1" key="1">
    <citation type="journal article" date="2021" name="Proc. Natl. Acad. Sci. U.S.A.">
        <title>A Catalog of Tens of Thousands of Viruses from Human Metagenomes Reveals Hidden Associations with Chronic Diseases.</title>
        <authorList>
            <person name="Tisza M.J."/>
            <person name="Buck C.B."/>
        </authorList>
    </citation>
    <scope>NUCLEOTIDE SEQUENCE</scope>
    <source>
        <strain evidence="1">CtijX18</strain>
    </source>
</reference>
<organism evidence="1">
    <name type="scientific">Myoviridae sp. ctijX18</name>
    <dbReference type="NCBI Taxonomy" id="2825154"/>
    <lineage>
        <taxon>Viruses</taxon>
        <taxon>Duplodnaviria</taxon>
        <taxon>Heunggongvirae</taxon>
        <taxon>Uroviricota</taxon>
        <taxon>Caudoviricetes</taxon>
    </lineage>
</organism>
<dbReference type="Pfam" id="PF18143">
    <property type="entry name" value="HAD_SAK_2"/>
    <property type="match status" value="1"/>
</dbReference>
<evidence type="ECO:0000313" key="1">
    <source>
        <dbReference type="EMBL" id="DAF97567.1"/>
    </source>
</evidence>
<accession>A0A8S5USW0</accession>
<proteinExistence type="predicted"/>
<name>A0A8S5USW0_9CAUD</name>